<dbReference type="InParanoid" id="A0A2R5G7V0"/>
<evidence type="ECO:0000313" key="3">
    <source>
        <dbReference type="EMBL" id="GBG24111.1"/>
    </source>
</evidence>
<dbReference type="EMBL" id="BEYU01000003">
    <property type="protein sequence ID" value="GBG24111.1"/>
    <property type="molecule type" value="Genomic_DNA"/>
</dbReference>
<dbReference type="Gene3D" id="1.25.40.10">
    <property type="entry name" value="Tetratricopeptide repeat domain"/>
    <property type="match status" value="1"/>
</dbReference>
<name>A0A2R5G7V0_9STRA</name>
<dbReference type="SUPFAM" id="SSF48452">
    <property type="entry name" value="TPR-like"/>
    <property type="match status" value="1"/>
</dbReference>
<sequence length="302" mass="33255">MFAKELANAEALATTEFLQKLKAEYDCELRKEHASHLCKLRYGSLLCCSASRGLTRRGIELLEELYAHLQHEPPSTQPITPKSIPVSDELPHAPVRFAQRGNHLEGVEPVVEDGYVLLRSVNPDDGDATDQDVDVDDFDSHSGEGDTDDDDDDDDGFEKTPWSDAGEDEDQDAAEPEPVTPGFDTDIPEDPARVLTRRISVDSRGGLGFADEPMQESLMPVECLYYISLAYYRLGDYTPALATCDKLLQAAEGLLTDTVCERTHRLRKAVTYARLGRGALGVFVTIGMVVPAILWTRGAPSN</sequence>
<dbReference type="AlphaFoldDB" id="A0A2R5G7V0"/>
<keyword evidence="4" id="KW-1185">Reference proteome</keyword>
<feature type="compositionally biased region" description="Acidic residues" evidence="1">
    <location>
        <begin position="165"/>
        <end position="175"/>
    </location>
</feature>
<reference evidence="3 4" key="1">
    <citation type="submission" date="2017-12" db="EMBL/GenBank/DDBJ databases">
        <title>Sequencing, de novo assembly and annotation of complete genome of a new Thraustochytrid species, strain FCC1311.</title>
        <authorList>
            <person name="Sedici K."/>
            <person name="Godart F."/>
            <person name="Aiese Cigliano R."/>
            <person name="Sanseverino W."/>
            <person name="Barakat M."/>
            <person name="Ortet P."/>
            <person name="Marechal E."/>
            <person name="Cagnac O."/>
            <person name="Amato A."/>
        </authorList>
    </citation>
    <scope>NUCLEOTIDE SEQUENCE [LARGE SCALE GENOMIC DNA]</scope>
</reference>
<evidence type="ECO:0000256" key="1">
    <source>
        <dbReference type="SAM" id="MobiDB-lite"/>
    </source>
</evidence>
<feature type="compositionally biased region" description="Acidic residues" evidence="1">
    <location>
        <begin position="124"/>
        <end position="137"/>
    </location>
</feature>
<evidence type="ECO:0000256" key="2">
    <source>
        <dbReference type="SAM" id="Phobius"/>
    </source>
</evidence>
<dbReference type="InterPro" id="IPR016543">
    <property type="entry name" value="Fis1"/>
</dbReference>
<keyword evidence="2" id="KW-0472">Membrane</keyword>
<dbReference type="OrthoDB" id="421154at2759"/>
<dbReference type="GO" id="GO:0000266">
    <property type="term" value="P:mitochondrial fission"/>
    <property type="evidence" value="ECO:0007669"/>
    <property type="project" value="InterPro"/>
</dbReference>
<protein>
    <submittedName>
        <fullName evidence="3">Mitochondrial fission 1 protein</fullName>
    </submittedName>
</protein>
<dbReference type="GO" id="GO:0005741">
    <property type="term" value="C:mitochondrial outer membrane"/>
    <property type="evidence" value="ECO:0007669"/>
    <property type="project" value="TreeGrafter"/>
</dbReference>
<dbReference type="Proteomes" id="UP000241890">
    <property type="component" value="Unassembled WGS sequence"/>
</dbReference>
<dbReference type="GO" id="GO:0000422">
    <property type="term" value="P:autophagy of mitochondrion"/>
    <property type="evidence" value="ECO:0007669"/>
    <property type="project" value="TreeGrafter"/>
</dbReference>
<feature type="compositionally biased region" description="Acidic residues" evidence="1">
    <location>
        <begin position="145"/>
        <end position="156"/>
    </location>
</feature>
<comment type="caution">
    <text evidence="3">The sequence shown here is derived from an EMBL/GenBank/DDBJ whole genome shotgun (WGS) entry which is preliminary data.</text>
</comment>
<feature type="region of interest" description="Disordered" evidence="1">
    <location>
        <begin position="121"/>
        <end position="191"/>
    </location>
</feature>
<keyword evidence="2" id="KW-1133">Transmembrane helix</keyword>
<organism evidence="3 4">
    <name type="scientific">Hondaea fermentalgiana</name>
    <dbReference type="NCBI Taxonomy" id="2315210"/>
    <lineage>
        <taxon>Eukaryota</taxon>
        <taxon>Sar</taxon>
        <taxon>Stramenopiles</taxon>
        <taxon>Bigyra</taxon>
        <taxon>Labyrinthulomycetes</taxon>
        <taxon>Thraustochytrida</taxon>
        <taxon>Thraustochytriidae</taxon>
        <taxon>Hondaea</taxon>
    </lineage>
</organism>
<dbReference type="InterPro" id="IPR011990">
    <property type="entry name" value="TPR-like_helical_dom_sf"/>
</dbReference>
<proteinExistence type="predicted"/>
<accession>A0A2R5G7V0</accession>
<gene>
    <name evidence="3" type="ORF">FCC1311_003292</name>
</gene>
<dbReference type="GO" id="GO:0005778">
    <property type="term" value="C:peroxisomal membrane"/>
    <property type="evidence" value="ECO:0007669"/>
    <property type="project" value="TreeGrafter"/>
</dbReference>
<keyword evidence="2" id="KW-0812">Transmembrane</keyword>
<feature type="transmembrane region" description="Helical" evidence="2">
    <location>
        <begin position="275"/>
        <end position="295"/>
    </location>
</feature>
<evidence type="ECO:0000313" key="4">
    <source>
        <dbReference type="Proteomes" id="UP000241890"/>
    </source>
</evidence>
<dbReference type="PANTHER" id="PTHR13247">
    <property type="entry name" value="TETRATRICOPEPTIDE REPEAT PROTEIN 11 TPR REPEAT PROTEIN 11"/>
    <property type="match status" value="1"/>
</dbReference>
<dbReference type="InterPro" id="IPR028061">
    <property type="entry name" value="Fis1_TPR_C"/>
</dbReference>
<dbReference type="GO" id="GO:0016559">
    <property type="term" value="P:peroxisome fission"/>
    <property type="evidence" value="ECO:0007669"/>
    <property type="project" value="TreeGrafter"/>
</dbReference>
<dbReference type="Pfam" id="PF14853">
    <property type="entry name" value="Fis1_TPR_C"/>
    <property type="match status" value="1"/>
</dbReference>
<dbReference type="PANTHER" id="PTHR13247:SF0">
    <property type="entry name" value="MITOCHONDRIAL FISSION 1 PROTEIN"/>
    <property type="match status" value="1"/>
</dbReference>